<comment type="caution">
    <text evidence="2">The sequence shown here is derived from an EMBL/GenBank/DDBJ whole genome shotgun (WGS) entry which is preliminary data.</text>
</comment>
<feature type="region of interest" description="Disordered" evidence="1">
    <location>
        <begin position="116"/>
        <end position="140"/>
    </location>
</feature>
<dbReference type="HOGENOM" id="CLU_571311_0_0_1"/>
<evidence type="ECO:0000313" key="2">
    <source>
        <dbReference type="EMBL" id="KFX40922.1"/>
    </source>
</evidence>
<sequence>MTGSMHTIVSDVAANPTVDSGLHLSIESTTLAVAVDSTDLRAQSVDPPTPCDLAIDEATGSHQDGDDAVTTTSVVFNAKSVASRSPAPSPITVDRPTRSHTCDKVAMGTDLLESLLPSPSMEQNSATEDDPGHEDLDVLPYSTAPTMESSTAAPDLTEELAKRLSNQLIQHHRSFPDILSVNRLAKREDQLADQIPVERKREIYNSVPSARSSSSRPLHICLATEDRQLTSTSVMFDIDSVISFPTSLAIAQQGILWHPTQMPVSDLQSSLHLNPIPVHYEDHHGHAYTVRQPIHQVPHYTFGRLAGFEEISLYLLFPQLYREDQQYSRLWDEDFKKWIDEVLLPVIYHHQSSSMVQHYPSSHDHKSLHPIWEDILHQIGRPGLRQFQDVRILLQAKNLKTMTKDWTWQQMMQWFYGFWDHAVDLSYTSANFYFDIGKEVCPAGPSYIAIEGEPTEEEDAAQTLMWKRCCLDSYAAWI</sequence>
<evidence type="ECO:0000256" key="1">
    <source>
        <dbReference type="SAM" id="MobiDB-lite"/>
    </source>
</evidence>
<gene>
    <name evidence="2" type="ORF">GQ26_0830090</name>
</gene>
<protein>
    <submittedName>
        <fullName evidence="2">Uncharacterized protein</fullName>
    </submittedName>
</protein>
<organism evidence="2">
    <name type="scientific">Talaromyces marneffei PM1</name>
    <dbReference type="NCBI Taxonomy" id="1077442"/>
    <lineage>
        <taxon>Eukaryota</taxon>
        <taxon>Fungi</taxon>
        <taxon>Dikarya</taxon>
        <taxon>Ascomycota</taxon>
        <taxon>Pezizomycotina</taxon>
        <taxon>Eurotiomycetes</taxon>
        <taxon>Eurotiomycetidae</taxon>
        <taxon>Eurotiales</taxon>
        <taxon>Trichocomaceae</taxon>
        <taxon>Talaromyces</taxon>
        <taxon>Talaromyces sect. Talaromyces</taxon>
    </lineage>
</organism>
<dbReference type="EMBL" id="JPOX01000083">
    <property type="protein sequence ID" value="KFX40922.1"/>
    <property type="molecule type" value="Genomic_DNA"/>
</dbReference>
<proteinExistence type="predicted"/>
<accession>A0A093UKY7</accession>
<reference key="1">
    <citation type="journal article" date="2014" name="PLoS Genet.">
        <title>Signature Gene Expression Reveals Novel Clues to the Molecular Mechanisms of Dimorphic Transition in Penicillium marneffei.</title>
        <authorList>
            <person name="Yang E."/>
            <person name="Wang G."/>
            <person name="Cai J."/>
            <person name="Woo P.C."/>
            <person name="Lau S.K."/>
            <person name="Yuen K.-Y."/>
            <person name="Chow W.-N."/>
            <person name="Lin X."/>
        </authorList>
    </citation>
    <scope>NUCLEOTIDE SEQUENCE [LARGE SCALE GENOMIC DNA]</scope>
    <source>
        <strain>PM1</strain>
    </source>
</reference>
<feature type="region of interest" description="Disordered" evidence="1">
    <location>
        <begin position="80"/>
        <end position="99"/>
    </location>
</feature>
<dbReference type="AlphaFoldDB" id="A0A093UKY7"/>
<name>A0A093UKY7_TALMA</name>
<reference evidence="2" key="2">
    <citation type="journal article" date="2014" name="PLoS Genet.">
        <title>Signature gene expression reveals novel clues to the molecular mechanisms of dimorphic transition in Penicillium marneffei.</title>
        <authorList>
            <person name="Yang E."/>
            <person name="Wang G."/>
            <person name="Cai J."/>
            <person name="Woo P.C."/>
            <person name="Lau S.K."/>
            <person name="Yuen K.-Y."/>
            <person name="Chow W.-N."/>
            <person name="Lin X."/>
        </authorList>
    </citation>
    <scope>NUCLEOTIDE SEQUENCE</scope>
    <source>
        <strain evidence="2">PM1</strain>
    </source>
</reference>